<reference evidence="2" key="1">
    <citation type="journal article" date="2019" name="Int. J. Syst. Evol. Microbiol.">
        <title>The Global Catalogue of Microorganisms (GCM) 10K type strain sequencing project: providing services to taxonomists for standard genome sequencing and annotation.</title>
        <authorList>
            <consortium name="The Broad Institute Genomics Platform"/>
            <consortium name="The Broad Institute Genome Sequencing Center for Infectious Disease"/>
            <person name="Wu L."/>
            <person name="Ma J."/>
        </authorList>
    </citation>
    <scope>NUCLEOTIDE SEQUENCE [LARGE SCALE GENOMIC DNA]</scope>
    <source>
        <strain evidence="2">CGMCC 1.7030</strain>
    </source>
</reference>
<name>A0ABW0BYP9_9BACT</name>
<proteinExistence type="predicted"/>
<dbReference type="Gene3D" id="3.40.630.30">
    <property type="match status" value="1"/>
</dbReference>
<gene>
    <name evidence="1" type="ORF">ACFPIK_10530</name>
</gene>
<keyword evidence="2" id="KW-1185">Reference proteome</keyword>
<comment type="caution">
    <text evidence="1">The sequence shown here is derived from an EMBL/GenBank/DDBJ whole genome shotgun (WGS) entry which is preliminary data.</text>
</comment>
<sequence length="192" mass="22498">MRLAQPKDRELVVRVMTTMFANNPAVLSLIAPGKDKRAGIQSLAEFAFLKCFRRNGVWISSNEKAVALCYRFNEGGFSLKEFLLELRFAIRFIRLTRLPSILAREAYRKKQRPADGNYYYFWFFAALPDAGEAAFELKNGIFNLARKSGLPIYTETSVERNRKIYERYGFETYQQWVDPKEEVTFWFLKRST</sequence>
<dbReference type="Proteomes" id="UP001596163">
    <property type="component" value="Unassembled WGS sequence"/>
</dbReference>
<accession>A0ABW0BYP9</accession>
<dbReference type="EMBL" id="JBHSKS010000007">
    <property type="protein sequence ID" value="MFC5192205.1"/>
    <property type="molecule type" value="Genomic_DNA"/>
</dbReference>
<evidence type="ECO:0008006" key="3">
    <source>
        <dbReference type="Google" id="ProtNLM"/>
    </source>
</evidence>
<protein>
    <recommendedName>
        <fullName evidence="3">GNAT family N-acetyltransferase</fullName>
    </recommendedName>
</protein>
<organism evidence="1 2">
    <name type="scientific">Algoriphagus aquatilis</name>
    <dbReference type="NCBI Taxonomy" id="490186"/>
    <lineage>
        <taxon>Bacteria</taxon>
        <taxon>Pseudomonadati</taxon>
        <taxon>Bacteroidota</taxon>
        <taxon>Cytophagia</taxon>
        <taxon>Cytophagales</taxon>
        <taxon>Cyclobacteriaceae</taxon>
        <taxon>Algoriphagus</taxon>
    </lineage>
</organism>
<evidence type="ECO:0000313" key="1">
    <source>
        <dbReference type="EMBL" id="MFC5192205.1"/>
    </source>
</evidence>
<dbReference type="RefSeq" id="WP_377914991.1">
    <property type="nucleotide sequence ID" value="NZ_JBHSKS010000007.1"/>
</dbReference>
<evidence type="ECO:0000313" key="2">
    <source>
        <dbReference type="Proteomes" id="UP001596163"/>
    </source>
</evidence>